<organism evidence="1 2">
    <name type="scientific">Halomonas pelophila</name>
    <dbReference type="NCBI Taxonomy" id="3151122"/>
    <lineage>
        <taxon>Bacteria</taxon>
        <taxon>Pseudomonadati</taxon>
        <taxon>Pseudomonadota</taxon>
        <taxon>Gammaproteobacteria</taxon>
        <taxon>Oceanospirillales</taxon>
        <taxon>Halomonadaceae</taxon>
        <taxon>Halomonas</taxon>
    </lineage>
</organism>
<accession>A0ABV1N0S5</accession>
<evidence type="ECO:0000313" key="2">
    <source>
        <dbReference type="Proteomes" id="UP001472978"/>
    </source>
</evidence>
<keyword evidence="2" id="KW-1185">Reference proteome</keyword>
<dbReference type="RefSeq" id="WP_349756833.1">
    <property type="nucleotide sequence ID" value="NZ_JBEGCI010000001.1"/>
</dbReference>
<evidence type="ECO:0008006" key="3">
    <source>
        <dbReference type="Google" id="ProtNLM"/>
    </source>
</evidence>
<dbReference type="SUPFAM" id="SSF47175">
    <property type="entry name" value="Cytochromes"/>
    <property type="match status" value="1"/>
</dbReference>
<evidence type="ECO:0000313" key="1">
    <source>
        <dbReference type="EMBL" id="MEQ6887304.1"/>
    </source>
</evidence>
<gene>
    <name evidence="1" type="ORF">ABE957_01250</name>
</gene>
<proteinExistence type="predicted"/>
<protein>
    <recommendedName>
        <fullName evidence="3">Cytochrome c</fullName>
    </recommendedName>
</protein>
<dbReference type="Proteomes" id="UP001472978">
    <property type="component" value="Unassembled WGS sequence"/>
</dbReference>
<dbReference type="Gene3D" id="1.20.120.10">
    <property type="entry name" value="Cytochrome c/b562"/>
    <property type="match status" value="1"/>
</dbReference>
<dbReference type="EMBL" id="JBEGCI010000001">
    <property type="protein sequence ID" value="MEQ6887304.1"/>
    <property type="molecule type" value="Genomic_DNA"/>
</dbReference>
<comment type="caution">
    <text evidence="1">The sequence shown here is derived from an EMBL/GenBank/DDBJ whole genome shotgun (WGS) entry which is preliminary data.</text>
</comment>
<sequence>MNTRTAVSRAIGVATSWGHPRRCLRAIAVAVMLGTVTAGSVAGAAEPVGPDLTEKLRGLLVKEMVEIEAAMQETYSAIIQGRHDEVARHGQAIHDSFILEQSLTQQDRRDLKEAVPAEFLQLDARLHQLSASLAEAGRQQNTPQQVEVFNHMIQACVACHSRYVTDRFEGLKAQSVPESWGVETP</sequence>
<dbReference type="InterPro" id="IPR010980">
    <property type="entry name" value="Cyt_c/b562"/>
</dbReference>
<name>A0ABV1N0S5_9GAMM</name>
<reference evidence="1 2" key="1">
    <citation type="submission" date="2024-05" db="EMBL/GenBank/DDBJ databases">
        <title>Halomonas sp. CS7 16S ribosomal RNA gene Genome sequencing and assembly.</title>
        <authorList>
            <person name="Yook S."/>
        </authorList>
    </citation>
    <scope>NUCLEOTIDE SEQUENCE [LARGE SCALE GENOMIC DNA]</scope>
    <source>
        <strain evidence="1 2">CS7</strain>
    </source>
</reference>